<keyword evidence="1" id="KW-1133">Transmembrane helix</keyword>
<protein>
    <submittedName>
        <fullName evidence="2">Uncharacterized protein</fullName>
    </submittedName>
</protein>
<proteinExistence type="predicted"/>
<comment type="caution">
    <text evidence="2">The sequence shown here is derived from an EMBL/GenBank/DDBJ whole genome shotgun (WGS) entry which is preliminary data.</text>
</comment>
<dbReference type="OrthoDB" id="876092at2"/>
<accession>A0A399SJL8</accession>
<evidence type="ECO:0000313" key="3">
    <source>
        <dbReference type="Proteomes" id="UP000266005"/>
    </source>
</evidence>
<gene>
    <name evidence="2" type="ORF">D1627_02270</name>
</gene>
<dbReference type="RefSeq" id="WP_119430580.1">
    <property type="nucleotide sequence ID" value="NZ_QWGE01000001.1"/>
</dbReference>
<evidence type="ECO:0000256" key="1">
    <source>
        <dbReference type="SAM" id="Phobius"/>
    </source>
</evidence>
<keyword evidence="1" id="KW-0812">Transmembrane</keyword>
<dbReference type="EMBL" id="QWGE01000001">
    <property type="protein sequence ID" value="RIJ43204.1"/>
    <property type="molecule type" value="Genomic_DNA"/>
</dbReference>
<organism evidence="2 3">
    <name type="scientific">Pontibacter oryzae</name>
    <dbReference type="NCBI Taxonomy" id="2304593"/>
    <lineage>
        <taxon>Bacteria</taxon>
        <taxon>Pseudomonadati</taxon>
        <taxon>Bacteroidota</taxon>
        <taxon>Cytophagia</taxon>
        <taxon>Cytophagales</taxon>
        <taxon>Hymenobacteraceae</taxon>
        <taxon>Pontibacter</taxon>
    </lineage>
</organism>
<reference evidence="3" key="1">
    <citation type="submission" date="2018-08" db="EMBL/GenBank/DDBJ databases">
        <title>Mucilaginibacter sp. MYSH2.</title>
        <authorList>
            <person name="Seo T."/>
        </authorList>
    </citation>
    <scope>NUCLEOTIDE SEQUENCE [LARGE SCALE GENOMIC DNA]</scope>
    <source>
        <strain evidence="3">KIRAN</strain>
    </source>
</reference>
<feature type="transmembrane region" description="Helical" evidence="1">
    <location>
        <begin position="12"/>
        <end position="31"/>
    </location>
</feature>
<keyword evidence="3" id="KW-1185">Reference proteome</keyword>
<sequence>MHKTGNGSSQNATLRPVYFLYFLLFVSIIGASCSGREFIQEEGNEAVEGPEAPPPYDGRLLAQVVFDTVDYMVSTDQLMQPFIQEFGDGTVVDKVMIRKVQETQEDEPAYYLVGIGMQNGDFRSMALELDIAADNSLYLSSNGAKHICMSSAGCGFCYFTFSGNRITGCECSSRAPGNNCVHKFSENNSLLKNVPVLRSTRGSGRK</sequence>
<keyword evidence="1" id="KW-0472">Membrane</keyword>
<dbReference type="PROSITE" id="PS51257">
    <property type="entry name" value="PROKAR_LIPOPROTEIN"/>
    <property type="match status" value="1"/>
</dbReference>
<dbReference type="Proteomes" id="UP000266005">
    <property type="component" value="Unassembled WGS sequence"/>
</dbReference>
<dbReference type="AlphaFoldDB" id="A0A399SJL8"/>
<name>A0A399SJL8_9BACT</name>
<evidence type="ECO:0000313" key="2">
    <source>
        <dbReference type="EMBL" id="RIJ43204.1"/>
    </source>
</evidence>